<comment type="similarity">
    <text evidence="2">Belongs to the major facilitator superfamily.</text>
</comment>
<evidence type="ECO:0000256" key="1">
    <source>
        <dbReference type="ARBA" id="ARBA00004141"/>
    </source>
</evidence>
<evidence type="ECO:0000256" key="6">
    <source>
        <dbReference type="ARBA" id="ARBA00023136"/>
    </source>
</evidence>
<dbReference type="EMBL" id="LXFE01000364">
    <property type="protein sequence ID" value="OLL25556.1"/>
    <property type="molecule type" value="Genomic_DNA"/>
</dbReference>
<gene>
    <name evidence="9" type="ORF">NEOLI_004594</name>
</gene>
<evidence type="ECO:0000259" key="8">
    <source>
        <dbReference type="PROSITE" id="PS50850"/>
    </source>
</evidence>
<evidence type="ECO:0000256" key="7">
    <source>
        <dbReference type="SAM" id="Phobius"/>
    </source>
</evidence>
<protein>
    <submittedName>
        <fullName evidence="9">Putative MFS-type transporter</fullName>
    </submittedName>
</protein>
<dbReference type="InterPro" id="IPR036259">
    <property type="entry name" value="MFS_trans_sf"/>
</dbReference>
<sequence>MILSENIVNTGSPYRAFTANIAFTSKSGRALQINPREDASGTENFLVGSIGEAYARKVGLLNNELERLGFGRYQKFLFILTGFGWFVDNMIIQAVAISLPPIELEFSPKHITMATLSLYVGLTIGATGWGIGADIIGYSKDSSQLIWLYSRKLAFNATLAIGGIFCIAIGGAPNFVGFSALLACVGIGIGGNLPVDGTLFLEFIPSSNQNLLTALSAWWCLGQLVASLVAWPLVGKYTCESAIDCTRIKNIGWRYMYFVLGGLTLSMFICRYVIFHLWESPKWLLSQGRDADAMDVINEVATKNNMESKLVLKDFQQIDEELAINDDGHRIYASAAVKNLRETFHSKHIKALYSTRKLGFSTSLIILLWGLIGLAYPLYNAFLPIYLRNHGSQIGASSIYETYRNFAIISACGVPGSVIASYLVNTRIGRKGVMALSTILTGIFLFLFTYAKTSQAILGFSCATAVTQNVMYGVLYAYTPEVFPAPHRGTGTGLASSFNRICGMIAPLVASFTNIESNTPLFVSASLFLVAGILMGFLPYESRGKASI</sequence>
<keyword evidence="6 7" id="KW-0472">Membrane</keyword>
<feature type="transmembrane region" description="Helical" evidence="7">
    <location>
        <begin position="358"/>
        <end position="379"/>
    </location>
</feature>
<feature type="transmembrane region" description="Helical" evidence="7">
    <location>
        <begin position="457"/>
        <end position="478"/>
    </location>
</feature>
<dbReference type="PROSITE" id="PS50850">
    <property type="entry name" value="MFS"/>
    <property type="match status" value="1"/>
</dbReference>
<evidence type="ECO:0000313" key="9">
    <source>
        <dbReference type="EMBL" id="OLL25556.1"/>
    </source>
</evidence>
<keyword evidence="10" id="KW-1185">Reference proteome</keyword>
<dbReference type="Pfam" id="PF07690">
    <property type="entry name" value="MFS_1"/>
    <property type="match status" value="1"/>
</dbReference>
<feature type="transmembrane region" description="Helical" evidence="7">
    <location>
        <begin position="76"/>
        <end position="99"/>
    </location>
</feature>
<dbReference type="GO" id="GO:0022857">
    <property type="term" value="F:transmembrane transporter activity"/>
    <property type="evidence" value="ECO:0007669"/>
    <property type="project" value="InterPro"/>
</dbReference>
<dbReference type="GO" id="GO:0016020">
    <property type="term" value="C:membrane"/>
    <property type="evidence" value="ECO:0007669"/>
    <property type="project" value="UniProtKB-SubCell"/>
</dbReference>
<dbReference type="CDD" id="cd17316">
    <property type="entry name" value="MFS_SV2_like"/>
    <property type="match status" value="1"/>
</dbReference>
<dbReference type="FunFam" id="1.20.1250.20:FF:000171">
    <property type="entry name" value="MFS general substrate transporter"/>
    <property type="match status" value="1"/>
</dbReference>
<reference evidence="9 10" key="1">
    <citation type="submission" date="2016-04" db="EMBL/GenBank/DDBJ databases">
        <title>Evolutionary innovation and constraint leading to complex multicellularity in the Ascomycota.</title>
        <authorList>
            <person name="Cisse O."/>
            <person name="Nguyen A."/>
            <person name="Hewitt D.A."/>
            <person name="Jedd G."/>
            <person name="Stajich J.E."/>
        </authorList>
    </citation>
    <scope>NUCLEOTIDE SEQUENCE [LARGE SCALE GENOMIC DNA]</scope>
    <source>
        <strain evidence="9 10">DAH-3</strain>
    </source>
</reference>
<accession>A0A1U7LSA5</accession>
<organism evidence="9 10">
    <name type="scientific">Neolecta irregularis (strain DAH-3)</name>
    <dbReference type="NCBI Taxonomy" id="1198029"/>
    <lineage>
        <taxon>Eukaryota</taxon>
        <taxon>Fungi</taxon>
        <taxon>Dikarya</taxon>
        <taxon>Ascomycota</taxon>
        <taxon>Taphrinomycotina</taxon>
        <taxon>Neolectales</taxon>
        <taxon>Neolectaceae</taxon>
        <taxon>Neolecta</taxon>
    </lineage>
</organism>
<feature type="transmembrane region" description="Helical" evidence="7">
    <location>
        <begin position="406"/>
        <end position="425"/>
    </location>
</feature>
<evidence type="ECO:0000313" key="10">
    <source>
        <dbReference type="Proteomes" id="UP000186594"/>
    </source>
</evidence>
<dbReference type="OrthoDB" id="4139357at2759"/>
<evidence type="ECO:0000256" key="3">
    <source>
        <dbReference type="ARBA" id="ARBA00022448"/>
    </source>
</evidence>
<proteinExistence type="inferred from homology"/>
<evidence type="ECO:0000256" key="5">
    <source>
        <dbReference type="ARBA" id="ARBA00022989"/>
    </source>
</evidence>
<feature type="transmembrane region" description="Helical" evidence="7">
    <location>
        <begin position="521"/>
        <end position="540"/>
    </location>
</feature>
<keyword evidence="5 7" id="KW-1133">Transmembrane helix</keyword>
<dbReference type="OMA" id="FCFTASK"/>
<comment type="caution">
    <text evidence="9">The sequence shown here is derived from an EMBL/GenBank/DDBJ whole genome shotgun (WGS) entry which is preliminary data.</text>
</comment>
<name>A0A1U7LSA5_NEOID</name>
<dbReference type="PANTHER" id="PTHR23511">
    <property type="entry name" value="SYNAPTIC VESICLE GLYCOPROTEIN 2"/>
    <property type="match status" value="1"/>
</dbReference>
<feature type="transmembrane region" description="Helical" evidence="7">
    <location>
        <begin position="153"/>
        <end position="172"/>
    </location>
</feature>
<dbReference type="InterPro" id="IPR011701">
    <property type="entry name" value="MFS"/>
</dbReference>
<dbReference type="PANTHER" id="PTHR23511:SF5">
    <property type="entry name" value="MAJOR FACILITATOR-TYPE TRANSPORTER HXNZ-RELATED"/>
    <property type="match status" value="1"/>
</dbReference>
<keyword evidence="3" id="KW-0813">Transport</keyword>
<feature type="transmembrane region" description="Helical" evidence="7">
    <location>
        <begin position="211"/>
        <end position="234"/>
    </location>
</feature>
<comment type="subcellular location">
    <subcellularLocation>
        <location evidence="1">Membrane</location>
        <topology evidence="1">Multi-pass membrane protein</topology>
    </subcellularLocation>
</comment>
<feature type="transmembrane region" description="Helical" evidence="7">
    <location>
        <begin position="254"/>
        <end position="274"/>
    </location>
</feature>
<dbReference type="Gene3D" id="1.20.1250.20">
    <property type="entry name" value="MFS general substrate transporter like domains"/>
    <property type="match status" value="1"/>
</dbReference>
<feature type="domain" description="Major facilitator superfamily (MFS) profile" evidence="8">
    <location>
        <begin position="77"/>
        <end position="543"/>
    </location>
</feature>
<evidence type="ECO:0000256" key="2">
    <source>
        <dbReference type="ARBA" id="ARBA00008335"/>
    </source>
</evidence>
<keyword evidence="4 7" id="KW-0812">Transmembrane</keyword>
<feature type="transmembrane region" description="Helical" evidence="7">
    <location>
        <begin position="111"/>
        <end position="132"/>
    </location>
</feature>
<evidence type="ECO:0000256" key="4">
    <source>
        <dbReference type="ARBA" id="ARBA00022692"/>
    </source>
</evidence>
<feature type="transmembrane region" description="Helical" evidence="7">
    <location>
        <begin position="432"/>
        <end position="451"/>
    </location>
</feature>
<dbReference type="InterPro" id="IPR020846">
    <property type="entry name" value="MFS_dom"/>
</dbReference>
<dbReference type="Proteomes" id="UP000186594">
    <property type="component" value="Unassembled WGS sequence"/>
</dbReference>
<feature type="transmembrane region" description="Helical" evidence="7">
    <location>
        <begin position="178"/>
        <end position="199"/>
    </location>
</feature>
<dbReference type="SUPFAM" id="SSF103473">
    <property type="entry name" value="MFS general substrate transporter"/>
    <property type="match status" value="1"/>
</dbReference>
<dbReference type="AlphaFoldDB" id="A0A1U7LSA5"/>